<dbReference type="InterPro" id="IPR051465">
    <property type="entry name" value="Cell_Envelope_Struct_Comp"/>
</dbReference>
<protein>
    <submittedName>
        <fullName evidence="3">S-layer homology domain-containing protein</fullName>
    </submittedName>
</protein>
<reference evidence="3 4" key="1">
    <citation type="journal article" date="2018" name="Int. J. Syst. Evol. Microbiol.">
        <title>Planococcus salinus sp. nov., a moderately halophilic bacterium isolated from a saline-alkali soil.</title>
        <authorList>
            <person name="Gan L."/>
        </authorList>
    </citation>
    <scope>NUCLEOTIDE SEQUENCE [LARGE SCALE GENOMIC DNA]</scope>
    <source>
        <strain evidence="3 4">LCB217</strain>
    </source>
</reference>
<gene>
    <name evidence="3" type="ORF">EEX84_09245</name>
</gene>
<evidence type="ECO:0000313" key="3">
    <source>
        <dbReference type="EMBL" id="RNF39645.1"/>
    </source>
</evidence>
<evidence type="ECO:0000256" key="1">
    <source>
        <dbReference type="SAM" id="SignalP"/>
    </source>
</evidence>
<keyword evidence="1" id="KW-0732">Signal</keyword>
<evidence type="ECO:0000313" key="4">
    <source>
        <dbReference type="Proteomes" id="UP000275473"/>
    </source>
</evidence>
<dbReference type="Pfam" id="PF00395">
    <property type="entry name" value="SLH"/>
    <property type="match status" value="3"/>
</dbReference>
<keyword evidence="4" id="KW-1185">Reference proteome</keyword>
<accession>A0A3M8P7J1</accession>
<evidence type="ECO:0000259" key="2">
    <source>
        <dbReference type="PROSITE" id="PS51272"/>
    </source>
</evidence>
<proteinExistence type="predicted"/>
<organism evidence="3 4">
    <name type="scientific">Planococcus salinus</name>
    <dbReference type="NCBI Taxonomy" id="1848460"/>
    <lineage>
        <taxon>Bacteria</taxon>
        <taxon>Bacillati</taxon>
        <taxon>Bacillota</taxon>
        <taxon>Bacilli</taxon>
        <taxon>Bacillales</taxon>
        <taxon>Caryophanaceae</taxon>
        <taxon>Planococcus</taxon>
    </lineage>
</organism>
<feature type="signal peptide" evidence="1">
    <location>
        <begin position="1"/>
        <end position="23"/>
    </location>
</feature>
<dbReference type="PANTHER" id="PTHR43308:SF5">
    <property type="entry name" value="S-LAYER PROTEIN _ PEPTIDOGLYCAN ENDO-BETA-N-ACETYLGLUCOSAMINIDASE"/>
    <property type="match status" value="1"/>
</dbReference>
<dbReference type="PROSITE" id="PS51272">
    <property type="entry name" value="SLH"/>
    <property type="match status" value="3"/>
</dbReference>
<dbReference type="InterPro" id="IPR001119">
    <property type="entry name" value="SLH_dom"/>
</dbReference>
<dbReference type="EMBL" id="RIAX01000005">
    <property type="protein sequence ID" value="RNF39645.1"/>
    <property type="molecule type" value="Genomic_DNA"/>
</dbReference>
<feature type="domain" description="SLH" evidence="2">
    <location>
        <begin position="144"/>
        <end position="202"/>
    </location>
</feature>
<dbReference type="Proteomes" id="UP000275473">
    <property type="component" value="Unassembled WGS sequence"/>
</dbReference>
<dbReference type="PANTHER" id="PTHR43308">
    <property type="entry name" value="OUTER MEMBRANE PROTEIN ALPHA-RELATED"/>
    <property type="match status" value="1"/>
</dbReference>
<feature type="domain" description="SLH" evidence="2">
    <location>
        <begin position="20"/>
        <end position="79"/>
    </location>
</feature>
<dbReference type="AlphaFoldDB" id="A0A3M8P7J1"/>
<dbReference type="RefSeq" id="WP_123165345.1">
    <property type="nucleotide sequence ID" value="NZ_RIAX01000005.1"/>
</dbReference>
<feature type="domain" description="SLH" evidence="2">
    <location>
        <begin position="80"/>
        <end position="143"/>
    </location>
</feature>
<name>A0A3M8P7J1_9BACL</name>
<comment type="caution">
    <text evidence="3">The sequence shown here is derived from an EMBL/GenBank/DDBJ whole genome shotgun (WGS) entry which is preliminary data.</text>
</comment>
<dbReference type="OrthoDB" id="5845122at2"/>
<feature type="chain" id="PRO_5018031076" evidence="1">
    <location>
        <begin position="24"/>
        <end position="354"/>
    </location>
</feature>
<sequence>MKKLWSSVLVIFSMFLLVSSAQAASDLPSSHSFHEEMTYLLDEGIITGYPDGTVRPESTVTRAEAAIMVGRLKGLDGTQQATPFSDVTARQKASGFIAAAAEAGLIDGYPDGTFKPYAPITRGDMAIILSRSFDLGFSFNSDFTDVSPNMELYDAVGKMVAASIAVGYDDHTFRPNEPITRGQFSAFVARGLEPQFKNDARIAGSYMKDKTKMYTYRRVDGHVEVHSYEDLPSRDGLAYGYMWRVESGKHDYDLEYQEVETHRVFLNGYPYSEYDTVLTYPVEVGKTFETGLGEPTYLTISAVNQTVETEYGTFTNATEITVANGYRYYMVEGFSTVKSLNEQGETVFELIGVE</sequence>